<dbReference type="Pfam" id="PF08719">
    <property type="entry name" value="NADAR"/>
    <property type="match status" value="1"/>
</dbReference>
<dbReference type="Proteomes" id="UP000308652">
    <property type="component" value="Unassembled WGS sequence"/>
</dbReference>
<dbReference type="EMBL" id="ML213591">
    <property type="protein sequence ID" value="TFK43959.1"/>
    <property type="molecule type" value="Genomic_DNA"/>
</dbReference>
<feature type="non-terminal residue" evidence="2">
    <location>
        <position position="1"/>
    </location>
</feature>
<accession>A0A5C3MEW4</accession>
<sequence>PAPISPSAEGAIRFDQNDMRYIGFMNHSPHRVMYLNKTYPTATHLFEALKFLEGHPRIAEEIRTVQDVHQVYPKSARYQQYERRDWGMVFLQMMERAIVHKFKQHPDLRSLLLETGNLALLYMDTADAYWGMGPDGETGENQLGKLLMKVRDQLKEE</sequence>
<dbReference type="InterPro" id="IPR012816">
    <property type="entry name" value="NADAR"/>
</dbReference>
<gene>
    <name evidence="2" type="ORF">BDQ12DRAFT_590650</name>
</gene>
<dbReference type="Gene3D" id="1.10.357.40">
    <property type="entry name" value="YbiA-like"/>
    <property type="match status" value="1"/>
</dbReference>
<dbReference type="SUPFAM" id="SSF143990">
    <property type="entry name" value="YbiA-like"/>
    <property type="match status" value="1"/>
</dbReference>
<dbReference type="AlphaFoldDB" id="A0A5C3MEW4"/>
<feature type="non-terminal residue" evidence="2">
    <location>
        <position position="157"/>
    </location>
</feature>
<dbReference type="OrthoDB" id="206452at2759"/>
<reference evidence="2 3" key="1">
    <citation type="journal article" date="2019" name="Nat. Ecol. Evol.">
        <title>Megaphylogeny resolves global patterns of mushroom evolution.</title>
        <authorList>
            <person name="Varga T."/>
            <person name="Krizsan K."/>
            <person name="Foldi C."/>
            <person name="Dima B."/>
            <person name="Sanchez-Garcia M."/>
            <person name="Sanchez-Ramirez S."/>
            <person name="Szollosi G.J."/>
            <person name="Szarkandi J.G."/>
            <person name="Papp V."/>
            <person name="Albert L."/>
            <person name="Andreopoulos W."/>
            <person name="Angelini C."/>
            <person name="Antonin V."/>
            <person name="Barry K.W."/>
            <person name="Bougher N.L."/>
            <person name="Buchanan P."/>
            <person name="Buyck B."/>
            <person name="Bense V."/>
            <person name="Catcheside P."/>
            <person name="Chovatia M."/>
            <person name="Cooper J."/>
            <person name="Damon W."/>
            <person name="Desjardin D."/>
            <person name="Finy P."/>
            <person name="Geml J."/>
            <person name="Haridas S."/>
            <person name="Hughes K."/>
            <person name="Justo A."/>
            <person name="Karasinski D."/>
            <person name="Kautmanova I."/>
            <person name="Kiss B."/>
            <person name="Kocsube S."/>
            <person name="Kotiranta H."/>
            <person name="LaButti K.M."/>
            <person name="Lechner B.E."/>
            <person name="Liimatainen K."/>
            <person name="Lipzen A."/>
            <person name="Lukacs Z."/>
            <person name="Mihaltcheva S."/>
            <person name="Morgado L.N."/>
            <person name="Niskanen T."/>
            <person name="Noordeloos M.E."/>
            <person name="Ohm R.A."/>
            <person name="Ortiz-Santana B."/>
            <person name="Ovrebo C."/>
            <person name="Racz N."/>
            <person name="Riley R."/>
            <person name="Savchenko A."/>
            <person name="Shiryaev A."/>
            <person name="Soop K."/>
            <person name="Spirin V."/>
            <person name="Szebenyi C."/>
            <person name="Tomsovsky M."/>
            <person name="Tulloss R.E."/>
            <person name="Uehling J."/>
            <person name="Grigoriev I.V."/>
            <person name="Vagvolgyi C."/>
            <person name="Papp T."/>
            <person name="Martin F.M."/>
            <person name="Miettinen O."/>
            <person name="Hibbett D.S."/>
            <person name="Nagy L.G."/>
        </authorList>
    </citation>
    <scope>NUCLEOTIDE SEQUENCE [LARGE SCALE GENOMIC DNA]</scope>
    <source>
        <strain evidence="2 3">CBS 166.37</strain>
    </source>
</reference>
<protein>
    <submittedName>
        <fullName evidence="2">DUF1768-domain-containing protein</fullName>
    </submittedName>
</protein>
<keyword evidence="3" id="KW-1185">Reference proteome</keyword>
<name>A0A5C3MEW4_9AGAR</name>
<evidence type="ECO:0000259" key="1">
    <source>
        <dbReference type="Pfam" id="PF08719"/>
    </source>
</evidence>
<feature type="domain" description="NADAR" evidence="1">
    <location>
        <begin position="25"/>
        <end position="155"/>
    </location>
</feature>
<dbReference type="STRING" id="68775.A0A5C3MEW4"/>
<proteinExistence type="predicted"/>
<evidence type="ECO:0000313" key="2">
    <source>
        <dbReference type="EMBL" id="TFK43959.1"/>
    </source>
</evidence>
<dbReference type="NCBIfam" id="TIGR02464">
    <property type="entry name" value="ribofla_fusion"/>
    <property type="match status" value="1"/>
</dbReference>
<organism evidence="2 3">
    <name type="scientific">Crucibulum laeve</name>
    <dbReference type="NCBI Taxonomy" id="68775"/>
    <lineage>
        <taxon>Eukaryota</taxon>
        <taxon>Fungi</taxon>
        <taxon>Dikarya</taxon>
        <taxon>Basidiomycota</taxon>
        <taxon>Agaricomycotina</taxon>
        <taxon>Agaricomycetes</taxon>
        <taxon>Agaricomycetidae</taxon>
        <taxon>Agaricales</taxon>
        <taxon>Agaricineae</taxon>
        <taxon>Nidulariaceae</taxon>
        <taxon>Crucibulum</taxon>
    </lineage>
</organism>
<evidence type="ECO:0000313" key="3">
    <source>
        <dbReference type="Proteomes" id="UP000308652"/>
    </source>
</evidence>
<dbReference type="CDD" id="cd15457">
    <property type="entry name" value="NADAR"/>
    <property type="match status" value="1"/>
</dbReference>
<dbReference type="InterPro" id="IPR037238">
    <property type="entry name" value="YbiA-like_sf"/>
</dbReference>